<evidence type="ECO:0000256" key="4">
    <source>
        <dbReference type="ARBA" id="ARBA00022679"/>
    </source>
</evidence>
<evidence type="ECO:0000313" key="10">
    <source>
        <dbReference type="EMBL" id="MBW4330002.1"/>
    </source>
</evidence>
<dbReference type="PANTHER" id="PTHR41523">
    <property type="entry name" value="TWO-COMPONENT SYSTEM SENSOR PROTEIN"/>
    <property type="match status" value="1"/>
</dbReference>
<evidence type="ECO:0000256" key="8">
    <source>
        <dbReference type="SAM" id="Phobius"/>
    </source>
</evidence>
<feature type="transmembrane region" description="Helical" evidence="8">
    <location>
        <begin position="57"/>
        <end position="75"/>
    </location>
</feature>
<keyword evidence="8" id="KW-0472">Membrane</keyword>
<dbReference type="Proteomes" id="UP001197214">
    <property type="component" value="Unassembled WGS sequence"/>
</dbReference>
<comment type="catalytic activity">
    <reaction evidence="1">
        <text>ATP + protein L-histidine = ADP + protein N-phospho-L-histidine.</text>
        <dbReference type="EC" id="2.7.13.3"/>
    </reaction>
</comment>
<dbReference type="EMBL" id="JAHWZX010000003">
    <property type="protein sequence ID" value="MBW4330002.1"/>
    <property type="molecule type" value="Genomic_DNA"/>
</dbReference>
<keyword evidence="8" id="KW-1133">Transmembrane helix</keyword>
<sequence>MKAKAQPHPIVENLGELDLSERLRPFMPRWVAQLGIGLACAAIAALVRMLLDAVVPGGAVFALIFPAAMLATFFARWQAGAVAGLVLILYTWFFLYPVRSSFRFAEAAGSLSVASVAISVIITVAIAELFRAAARRATRERDRQIAERDLFLAEFDHRVKNNFAVVASLLDMQRRRAREPATADALGAALNRVDSIARAHRHLYRGDSGPTAVDMATYLGELCDALSKAQMLYGAVHLECHSDTIRMPRDRAVSIGLIVNELVTNASKHAFSGRASGTIEVSLRSEGAGYVLTVADDGIGMPTGPVRTRADGGLGQKLIEAFARQARATMTMQSGANGTKAVFHLDP</sequence>
<keyword evidence="6 10" id="KW-0418">Kinase</keyword>
<keyword evidence="5" id="KW-0547">Nucleotide-binding</keyword>
<feature type="transmembrane region" description="Helical" evidence="8">
    <location>
        <begin position="30"/>
        <end position="51"/>
    </location>
</feature>
<dbReference type="EC" id="2.7.13.3" evidence="2"/>
<feature type="domain" description="Histidine kinase/HSP90-like ATPase" evidence="9">
    <location>
        <begin position="250"/>
        <end position="347"/>
    </location>
</feature>
<gene>
    <name evidence="10" type="ORF">KY084_03835</name>
</gene>
<organism evidence="10 11">
    <name type="scientific">Stakelama flava</name>
    <dbReference type="NCBI Taxonomy" id="2860338"/>
    <lineage>
        <taxon>Bacteria</taxon>
        <taxon>Pseudomonadati</taxon>
        <taxon>Pseudomonadota</taxon>
        <taxon>Alphaproteobacteria</taxon>
        <taxon>Sphingomonadales</taxon>
        <taxon>Sphingomonadaceae</taxon>
        <taxon>Stakelama</taxon>
    </lineage>
</organism>
<evidence type="ECO:0000256" key="5">
    <source>
        <dbReference type="ARBA" id="ARBA00022741"/>
    </source>
</evidence>
<dbReference type="PANTHER" id="PTHR41523:SF8">
    <property type="entry name" value="ETHYLENE RESPONSE SENSOR PROTEIN"/>
    <property type="match status" value="1"/>
</dbReference>
<evidence type="ECO:0000256" key="7">
    <source>
        <dbReference type="ARBA" id="ARBA00022840"/>
    </source>
</evidence>
<name>A0ABS6XII1_9SPHN</name>
<evidence type="ECO:0000256" key="1">
    <source>
        <dbReference type="ARBA" id="ARBA00000085"/>
    </source>
</evidence>
<keyword evidence="4" id="KW-0808">Transferase</keyword>
<dbReference type="Pfam" id="PF07568">
    <property type="entry name" value="HisKA_2"/>
    <property type="match status" value="1"/>
</dbReference>
<dbReference type="RefSeq" id="WP_219237128.1">
    <property type="nucleotide sequence ID" value="NZ_JAHWZX010000003.1"/>
</dbReference>
<proteinExistence type="predicted"/>
<reference evidence="10 11" key="1">
    <citation type="submission" date="2021-07" db="EMBL/GenBank/DDBJ databases">
        <title>Stakelama flava sp. nov., a novel endophytic bacterium isolated from branch of Kandelia candel.</title>
        <authorList>
            <person name="Tuo L."/>
        </authorList>
    </citation>
    <scope>NUCLEOTIDE SEQUENCE [LARGE SCALE GENOMIC DNA]</scope>
    <source>
        <strain evidence="10 11">CBK3Z-3</strain>
    </source>
</reference>
<evidence type="ECO:0000256" key="6">
    <source>
        <dbReference type="ARBA" id="ARBA00022777"/>
    </source>
</evidence>
<keyword evidence="7" id="KW-0067">ATP-binding</keyword>
<dbReference type="Pfam" id="PF02518">
    <property type="entry name" value="HATPase_c"/>
    <property type="match status" value="1"/>
</dbReference>
<dbReference type="InterPro" id="IPR011495">
    <property type="entry name" value="Sig_transdc_His_kin_sub2_dim/P"/>
</dbReference>
<keyword evidence="8" id="KW-0812">Transmembrane</keyword>
<dbReference type="GO" id="GO:0016301">
    <property type="term" value="F:kinase activity"/>
    <property type="evidence" value="ECO:0007669"/>
    <property type="project" value="UniProtKB-KW"/>
</dbReference>
<evidence type="ECO:0000313" key="11">
    <source>
        <dbReference type="Proteomes" id="UP001197214"/>
    </source>
</evidence>
<evidence type="ECO:0000259" key="9">
    <source>
        <dbReference type="SMART" id="SM00387"/>
    </source>
</evidence>
<keyword evidence="11" id="KW-1185">Reference proteome</keyword>
<comment type="caution">
    <text evidence="10">The sequence shown here is derived from an EMBL/GenBank/DDBJ whole genome shotgun (WGS) entry which is preliminary data.</text>
</comment>
<dbReference type="InterPro" id="IPR003594">
    <property type="entry name" value="HATPase_dom"/>
</dbReference>
<keyword evidence="3" id="KW-0597">Phosphoprotein</keyword>
<evidence type="ECO:0000256" key="2">
    <source>
        <dbReference type="ARBA" id="ARBA00012438"/>
    </source>
</evidence>
<evidence type="ECO:0000256" key="3">
    <source>
        <dbReference type="ARBA" id="ARBA00022553"/>
    </source>
</evidence>
<feature type="transmembrane region" description="Helical" evidence="8">
    <location>
        <begin position="82"/>
        <end position="99"/>
    </location>
</feature>
<feature type="transmembrane region" description="Helical" evidence="8">
    <location>
        <begin position="111"/>
        <end position="134"/>
    </location>
</feature>
<accession>A0ABS6XII1</accession>
<protein>
    <recommendedName>
        <fullName evidence="2">histidine kinase</fullName>
        <ecNumber evidence="2">2.7.13.3</ecNumber>
    </recommendedName>
</protein>
<dbReference type="SMART" id="SM00387">
    <property type="entry name" value="HATPase_c"/>
    <property type="match status" value="1"/>
</dbReference>